<evidence type="ECO:0000313" key="1">
    <source>
        <dbReference type="EMBL" id="CAH2244488.1"/>
    </source>
</evidence>
<organism evidence="1 2">
    <name type="scientific">Pararge aegeria aegeria</name>
    <dbReference type="NCBI Taxonomy" id="348720"/>
    <lineage>
        <taxon>Eukaryota</taxon>
        <taxon>Metazoa</taxon>
        <taxon>Ecdysozoa</taxon>
        <taxon>Arthropoda</taxon>
        <taxon>Hexapoda</taxon>
        <taxon>Insecta</taxon>
        <taxon>Pterygota</taxon>
        <taxon>Neoptera</taxon>
        <taxon>Endopterygota</taxon>
        <taxon>Lepidoptera</taxon>
        <taxon>Glossata</taxon>
        <taxon>Ditrysia</taxon>
        <taxon>Papilionoidea</taxon>
        <taxon>Nymphalidae</taxon>
        <taxon>Satyrinae</taxon>
        <taxon>Satyrini</taxon>
        <taxon>Parargina</taxon>
        <taxon>Pararge</taxon>
    </lineage>
</organism>
<dbReference type="EMBL" id="CAKXAJ010025830">
    <property type="protein sequence ID" value="CAH2244488.1"/>
    <property type="molecule type" value="Genomic_DNA"/>
</dbReference>
<dbReference type="OrthoDB" id="7411121at2759"/>
<sequence>MHYIIVTELQSPGEEPVCKVKGLPSADVNTLESCFLDLHLPCKNLEDFIEVDFSGVDVLNILCGLDFRYRVVSQCMAIEITAIGGRTMKIQKIFWTMAKE</sequence>
<gene>
    <name evidence="1" type="primary">jg17964</name>
    <name evidence="1" type="ORF">PAEG_LOCUS20431</name>
</gene>
<accession>A0A8S4S531</accession>
<reference evidence="1" key="1">
    <citation type="submission" date="2022-03" db="EMBL/GenBank/DDBJ databases">
        <authorList>
            <person name="Lindestad O."/>
        </authorList>
    </citation>
    <scope>NUCLEOTIDE SEQUENCE</scope>
</reference>
<protein>
    <submittedName>
        <fullName evidence="1">Jg17964 protein</fullName>
    </submittedName>
</protein>
<evidence type="ECO:0000313" key="2">
    <source>
        <dbReference type="Proteomes" id="UP000838756"/>
    </source>
</evidence>
<comment type="caution">
    <text evidence="1">The sequence shown here is derived from an EMBL/GenBank/DDBJ whole genome shotgun (WGS) entry which is preliminary data.</text>
</comment>
<name>A0A8S4S531_9NEOP</name>
<proteinExistence type="predicted"/>
<dbReference type="Proteomes" id="UP000838756">
    <property type="component" value="Unassembled WGS sequence"/>
</dbReference>
<keyword evidence="2" id="KW-1185">Reference proteome</keyword>
<dbReference type="AlphaFoldDB" id="A0A8S4S531"/>